<protein>
    <submittedName>
        <fullName evidence="1">DUF4363 family protein</fullName>
    </submittedName>
</protein>
<evidence type="ECO:0000313" key="2">
    <source>
        <dbReference type="Proteomes" id="UP000727857"/>
    </source>
</evidence>
<sequence length="124" mass="14467">MKYKVAAVVVTLALILGLGVFEQIFIKTTFEEFNSRLDSFIVEEDETYDLKQIKETQEWWEKRHKYLELFLPHNQLIEISITYGELVGAVAAEDFDSAQALLNRIRQTSDEFEDMYALRIGNII</sequence>
<reference evidence="1" key="1">
    <citation type="submission" date="2020-10" db="EMBL/GenBank/DDBJ databases">
        <authorList>
            <person name="Gilroy R."/>
        </authorList>
    </citation>
    <scope>NUCLEOTIDE SEQUENCE</scope>
    <source>
        <strain evidence="1">517</strain>
    </source>
</reference>
<name>A0A940IC84_9FIRM</name>
<dbReference type="EMBL" id="JADINF010000050">
    <property type="protein sequence ID" value="MBO8423789.1"/>
    <property type="molecule type" value="Genomic_DNA"/>
</dbReference>
<reference evidence="1" key="2">
    <citation type="journal article" date="2021" name="PeerJ">
        <title>Extensive microbial diversity within the chicken gut microbiome revealed by metagenomics and culture.</title>
        <authorList>
            <person name="Gilroy R."/>
            <person name="Ravi A."/>
            <person name="Getino M."/>
            <person name="Pursley I."/>
            <person name="Horton D.L."/>
            <person name="Alikhan N.F."/>
            <person name="Baker D."/>
            <person name="Gharbi K."/>
            <person name="Hall N."/>
            <person name="Watson M."/>
            <person name="Adriaenssens E.M."/>
            <person name="Foster-Nyarko E."/>
            <person name="Jarju S."/>
            <person name="Secka A."/>
            <person name="Antonio M."/>
            <person name="Oren A."/>
            <person name="Chaudhuri R.R."/>
            <person name="La Ragione R."/>
            <person name="Hildebrand F."/>
            <person name="Pallen M.J."/>
        </authorList>
    </citation>
    <scope>NUCLEOTIDE SEQUENCE</scope>
    <source>
        <strain evidence="1">517</strain>
    </source>
</reference>
<gene>
    <name evidence="1" type="ORF">IAB16_02015</name>
</gene>
<accession>A0A940IC84</accession>
<dbReference type="Proteomes" id="UP000727857">
    <property type="component" value="Unassembled WGS sequence"/>
</dbReference>
<proteinExistence type="predicted"/>
<evidence type="ECO:0000313" key="1">
    <source>
        <dbReference type="EMBL" id="MBO8423789.1"/>
    </source>
</evidence>
<dbReference type="AlphaFoldDB" id="A0A940IC84"/>
<comment type="caution">
    <text evidence="1">The sequence shown here is derived from an EMBL/GenBank/DDBJ whole genome shotgun (WGS) entry which is preliminary data.</text>
</comment>
<organism evidence="1 2">
    <name type="scientific">Candidatus Stercoripulliclostridium pullicola</name>
    <dbReference type="NCBI Taxonomy" id="2840953"/>
    <lineage>
        <taxon>Bacteria</taxon>
        <taxon>Bacillati</taxon>
        <taxon>Bacillota</taxon>
        <taxon>Clostridia</taxon>
        <taxon>Eubacteriales</taxon>
        <taxon>Candidatus Stercoripulliclostridium</taxon>
    </lineage>
</organism>